<evidence type="ECO:0000313" key="1">
    <source>
        <dbReference type="EMBL" id="KAA6378484.1"/>
    </source>
</evidence>
<gene>
    <name evidence="1" type="ORF">EZS28_025991</name>
</gene>
<dbReference type="AlphaFoldDB" id="A0A5J4V7M9"/>
<name>A0A5J4V7M9_9EUKA</name>
<dbReference type="Proteomes" id="UP000324800">
    <property type="component" value="Unassembled WGS sequence"/>
</dbReference>
<accession>A0A5J4V7M9</accession>
<proteinExistence type="predicted"/>
<dbReference type="EMBL" id="SNRW01009113">
    <property type="protein sequence ID" value="KAA6378484.1"/>
    <property type="molecule type" value="Genomic_DNA"/>
</dbReference>
<evidence type="ECO:0000313" key="2">
    <source>
        <dbReference type="Proteomes" id="UP000324800"/>
    </source>
</evidence>
<protein>
    <submittedName>
        <fullName evidence="1">Uncharacterized protein</fullName>
    </submittedName>
</protein>
<reference evidence="1 2" key="1">
    <citation type="submission" date="2019-03" db="EMBL/GenBank/DDBJ databases">
        <title>Single cell metagenomics reveals metabolic interactions within the superorganism composed of flagellate Streblomastix strix and complex community of Bacteroidetes bacteria on its surface.</title>
        <authorList>
            <person name="Treitli S.C."/>
            <person name="Kolisko M."/>
            <person name="Husnik F."/>
            <person name="Keeling P."/>
            <person name="Hampl V."/>
        </authorList>
    </citation>
    <scope>NUCLEOTIDE SEQUENCE [LARGE SCALE GENOMIC DNA]</scope>
    <source>
        <strain evidence="1">ST1C</strain>
    </source>
</reference>
<organism evidence="1 2">
    <name type="scientific">Streblomastix strix</name>
    <dbReference type="NCBI Taxonomy" id="222440"/>
    <lineage>
        <taxon>Eukaryota</taxon>
        <taxon>Metamonada</taxon>
        <taxon>Preaxostyla</taxon>
        <taxon>Oxymonadida</taxon>
        <taxon>Streblomastigidae</taxon>
        <taxon>Streblomastix</taxon>
    </lineage>
</organism>
<comment type="caution">
    <text evidence="1">The sequence shown here is derived from an EMBL/GenBank/DDBJ whole genome shotgun (WGS) entry which is preliminary data.</text>
</comment>
<sequence>MPSLTEVSAYLQYFKQQILYNSTRKLVIRIPKLLQSLVALSLYRLNSRLNEVIDRQELEVRHWSRYCLNWIQRFGDAQVQSELVNIGYGRMIFISFCTAGGKGEEQNKEINVGLNNISHFLRELHEGRNYRKPSFQPLPLLARMSLEQIEEEGANEELEAQMCNNVYDGDIKSRANDVKATILNRFSHRG</sequence>